<proteinExistence type="predicted"/>
<sequence>MGMKSPFNLGRMKMWSWYLTLPADSTRHRKGASINFHAHAHLHRRLSYFAQHLHNWRPLNDSRLSRLKTGTVGETDRLPASRLLCIRGWSSRPSAITSQAKLRAWSFGVSTMVRKTR</sequence>
<gene>
    <name evidence="1" type="ORF">VFPPC_15192</name>
</gene>
<protein>
    <submittedName>
        <fullName evidence="1">Uncharacterized protein</fullName>
    </submittedName>
</protein>
<dbReference type="GeneID" id="28856939"/>
<dbReference type="AlphaFoldDB" id="A0A179G6F1"/>
<evidence type="ECO:0000313" key="1">
    <source>
        <dbReference type="EMBL" id="OAQ72749.2"/>
    </source>
</evidence>
<name>A0A179G6F1_METCM</name>
<comment type="caution">
    <text evidence="1">The sequence shown here is derived from an EMBL/GenBank/DDBJ whole genome shotgun (WGS) entry which is preliminary data.</text>
</comment>
<dbReference type="KEGG" id="pchm:VFPPC_15192"/>
<dbReference type="Proteomes" id="UP000078397">
    <property type="component" value="Unassembled WGS sequence"/>
</dbReference>
<dbReference type="EMBL" id="LSBJ02000001">
    <property type="protein sequence ID" value="OAQ72749.2"/>
    <property type="molecule type" value="Genomic_DNA"/>
</dbReference>
<evidence type="ECO:0000313" key="2">
    <source>
        <dbReference type="Proteomes" id="UP000078397"/>
    </source>
</evidence>
<keyword evidence="2" id="KW-1185">Reference proteome</keyword>
<accession>A0A179G6F1</accession>
<organism evidence="1 2">
    <name type="scientific">Pochonia chlamydosporia 170</name>
    <dbReference type="NCBI Taxonomy" id="1380566"/>
    <lineage>
        <taxon>Eukaryota</taxon>
        <taxon>Fungi</taxon>
        <taxon>Dikarya</taxon>
        <taxon>Ascomycota</taxon>
        <taxon>Pezizomycotina</taxon>
        <taxon>Sordariomycetes</taxon>
        <taxon>Hypocreomycetidae</taxon>
        <taxon>Hypocreales</taxon>
        <taxon>Clavicipitaceae</taxon>
        <taxon>Pochonia</taxon>
    </lineage>
</organism>
<dbReference type="RefSeq" id="XP_018148832.2">
    <property type="nucleotide sequence ID" value="XM_018292945.2"/>
</dbReference>
<reference evidence="1 2" key="1">
    <citation type="journal article" date="2016" name="PLoS Pathog.">
        <title>Biosynthesis of antibiotic leucinostatins in bio-control fungus Purpureocillium lilacinum and their inhibition on phytophthora revealed by genome mining.</title>
        <authorList>
            <person name="Wang G."/>
            <person name="Liu Z."/>
            <person name="Lin R."/>
            <person name="Li E."/>
            <person name="Mao Z."/>
            <person name="Ling J."/>
            <person name="Yang Y."/>
            <person name="Yin W.B."/>
            <person name="Xie B."/>
        </authorList>
    </citation>
    <scope>NUCLEOTIDE SEQUENCE [LARGE SCALE GENOMIC DNA]</scope>
    <source>
        <strain evidence="1">170</strain>
    </source>
</reference>